<dbReference type="Gene3D" id="1.20.120.450">
    <property type="entry name" value="dinb family like domain"/>
    <property type="match status" value="1"/>
</dbReference>
<dbReference type="AlphaFoldDB" id="A0A6J6E8U8"/>
<proteinExistence type="predicted"/>
<evidence type="ECO:0000259" key="1">
    <source>
        <dbReference type="Pfam" id="PF12867"/>
    </source>
</evidence>
<protein>
    <submittedName>
        <fullName evidence="3">Unannotated protein</fullName>
    </submittedName>
</protein>
<evidence type="ECO:0000313" key="3">
    <source>
        <dbReference type="EMBL" id="CAB4572852.1"/>
    </source>
</evidence>
<reference evidence="3" key="1">
    <citation type="submission" date="2020-05" db="EMBL/GenBank/DDBJ databases">
        <authorList>
            <person name="Chiriac C."/>
            <person name="Salcher M."/>
            <person name="Ghai R."/>
            <person name="Kavagutti S V."/>
        </authorList>
    </citation>
    <scope>NUCLEOTIDE SEQUENCE</scope>
</reference>
<dbReference type="Pfam" id="PF12867">
    <property type="entry name" value="DinB_2"/>
    <property type="match status" value="1"/>
</dbReference>
<dbReference type="EMBL" id="CAEZTC010000117">
    <property type="protein sequence ID" value="CAB4563107.1"/>
    <property type="molecule type" value="Genomic_DNA"/>
</dbReference>
<accession>A0A6J6E8U8</accession>
<sequence>MNRIEIEKKLNEDRAWLIDMYAQLSHDQLFSDLTPSEHDPSNYWSALDHLAHLALIERNFAAMIRRHVAGHNNPVGLIADDSGAPRTRADIMASVHAMTEEWQREHHGKTLSEVVALGASARAITLQLLSELTDQQLEEVLPGAPWADGTIGGVLAANAEHGRMHWKWAKDAGVLGIEK</sequence>
<dbReference type="InterPro" id="IPR024775">
    <property type="entry name" value="DinB-like"/>
</dbReference>
<evidence type="ECO:0000313" key="2">
    <source>
        <dbReference type="EMBL" id="CAB4563107.1"/>
    </source>
</evidence>
<feature type="domain" description="DinB-like" evidence="1">
    <location>
        <begin position="30"/>
        <end position="168"/>
    </location>
</feature>
<dbReference type="EMBL" id="CAEZTQ010000085">
    <property type="protein sequence ID" value="CAB4572852.1"/>
    <property type="molecule type" value="Genomic_DNA"/>
</dbReference>
<organism evidence="3">
    <name type="scientific">freshwater metagenome</name>
    <dbReference type="NCBI Taxonomy" id="449393"/>
    <lineage>
        <taxon>unclassified sequences</taxon>
        <taxon>metagenomes</taxon>
        <taxon>ecological metagenomes</taxon>
    </lineage>
</organism>
<dbReference type="SUPFAM" id="SSF109854">
    <property type="entry name" value="DinB/YfiT-like putative metalloenzymes"/>
    <property type="match status" value="1"/>
</dbReference>
<gene>
    <name evidence="2" type="ORF">UFOPK1572_00958</name>
    <name evidence="3" type="ORF">UFOPK1704_00540</name>
</gene>
<name>A0A6J6E8U8_9ZZZZ</name>
<dbReference type="InterPro" id="IPR034660">
    <property type="entry name" value="DinB/YfiT-like"/>
</dbReference>